<dbReference type="PANTHER" id="PTHR43415">
    <property type="entry name" value="SPERMIDINE N(1)-ACETYLTRANSFERASE"/>
    <property type="match status" value="1"/>
</dbReference>
<organism evidence="2 3">
    <name type="scientific">Selenomonas montiformis</name>
    <dbReference type="NCBI Taxonomy" id="2652285"/>
    <lineage>
        <taxon>Bacteria</taxon>
        <taxon>Bacillati</taxon>
        <taxon>Bacillota</taxon>
        <taxon>Negativicutes</taxon>
        <taxon>Selenomonadales</taxon>
        <taxon>Selenomonadaceae</taxon>
        <taxon>Selenomonas</taxon>
    </lineage>
</organism>
<evidence type="ECO:0000313" key="2">
    <source>
        <dbReference type="EMBL" id="MSV24710.1"/>
    </source>
</evidence>
<sequence>MKSKYFLRELKEKDAPFMLEWMHDEDVIHDLQNNFAKKTIEDCLLFIKKAKGNREDLHLAIVDMNDEYMGTTSLKHISDKTAEFAITIREKAMGTGCSRFAMKEIIELAFRELDLVEVYWCVSPKNQRAVRFYEKNEYERIPISEMIVTKAKCMQSYSEKQMDEYIWYHVVR</sequence>
<dbReference type="InterPro" id="IPR016181">
    <property type="entry name" value="Acyl_CoA_acyltransferase"/>
</dbReference>
<proteinExistence type="predicted"/>
<name>A0A6I2UX65_9FIRM</name>
<dbReference type="RefSeq" id="WP_154620471.1">
    <property type="nucleotide sequence ID" value="NZ_JBQHVT010000002.1"/>
</dbReference>
<dbReference type="Proteomes" id="UP000430222">
    <property type="component" value="Unassembled WGS sequence"/>
</dbReference>
<gene>
    <name evidence="2" type="ORF">FYJ78_05830</name>
</gene>
<dbReference type="GO" id="GO:0016747">
    <property type="term" value="F:acyltransferase activity, transferring groups other than amino-acyl groups"/>
    <property type="evidence" value="ECO:0007669"/>
    <property type="project" value="InterPro"/>
</dbReference>
<dbReference type="PANTHER" id="PTHR43415:SF3">
    <property type="entry name" value="GNAT-FAMILY ACETYLTRANSFERASE"/>
    <property type="match status" value="1"/>
</dbReference>
<evidence type="ECO:0000259" key="1">
    <source>
        <dbReference type="PROSITE" id="PS51186"/>
    </source>
</evidence>
<dbReference type="Gene3D" id="3.40.630.30">
    <property type="match status" value="1"/>
</dbReference>
<keyword evidence="2" id="KW-0808">Transferase</keyword>
<accession>A0A6I2UX65</accession>
<evidence type="ECO:0000313" key="3">
    <source>
        <dbReference type="Proteomes" id="UP000430222"/>
    </source>
</evidence>
<protein>
    <submittedName>
        <fullName evidence="2">GNAT family N-acetyltransferase</fullName>
    </submittedName>
</protein>
<dbReference type="Pfam" id="PF13302">
    <property type="entry name" value="Acetyltransf_3"/>
    <property type="match status" value="1"/>
</dbReference>
<keyword evidence="3" id="KW-1185">Reference proteome</keyword>
<reference evidence="2 3" key="1">
    <citation type="submission" date="2019-08" db="EMBL/GenBank/DDBJ databases">
        <title>In-depth cultivation of the pig gut microbiome towards novel bacterial diversity and tailored functional studies.</title>
        <authorList>
            <person name="Wylensek D."/>
            <person name="Hitch T.C.A."/>
            <person name="Clavel T."/>
        </authorList>
    </citation>
    <scope>NUCLEOTIDE SEQUENCE [LARGE SCALE GENOMIC DNA]</scope>
    <source>
        <strain evidence="3">WCA-380-WT-3B3</strain>
    </source>
</reference>
<dbReference type="EMBL" id="VUNL01000005">
    <property type="protein sequence ID" value="MSV24710.1"/>
    <property type="molecule type" value="Genomic_DNA"/>
</dbReference>
<feature type="domain" description="N-acetyltransferase" evidence="1">
    <location>
        <begin position="5"/>
        <end position="164"/>
    </location>
</feature>
<dbReference type="AlphaFoldDB" id="A0A6I2UX65"/>
<dbReference type="InterPro" id="IPR000182">
    <property type="entry name" value="GNAT_dom"/>
</dbReference>
<dbReference type="PROSITE" id="PS51186">
    <property type="entry name" value="GNAT"/>
    <property type="match status" value="1"/>
</dbReference>
<dbReference type="SUPFAM" id="SSF55729">
    <property type="entry name" value="Acyl-CoA N-acyltransferases (Nat)"/>
    <property type="match status" value="1"/>
</dbReference>
<comment type="caution">
    <text evidence="2">The sequence shown here is derived from an EMBL/GenBank/DDBJ whole genome shotgun (WGS) entry which is preliminary data.</text>
</comment>